<dbReference type="EMBL" id="CP097332">
    <property type="protein sequence ID" value="UQX89735.1"/>
    <property type="molecule type" value="Genomic_DNA"/>
</dbReference>
<proteinExistence type="inferred from homology"/>
<gene>
    <name evidence="3" type="ORF">M6D93_06965</name>
</gene>
<dbReference type="SUPFAM" id="SSF50156">
    <property type="entry name" value="PDZ domain-like"/>
    <property type="match status" value="1"/>
</dbReference>
<protein>
    <recommendedName>
        <fullName evidence="1">endopeptidase La</fullName>
        <ecNumber evidence="1">3.4.21.53</ecNumber>
    </recommendedName>
</protein>
<dbReference type="RefSeq" id="WP_249773631.1">
    <property type="nucleotide sequence ID" value="NZ_CP097332.1"/>
</dbReference>
<dbReference type="InterPro" id="IPR008269">
    <property type="entry name" value="Lon_proteolytic"/>
</dbReference>
<sequence>MSRQLRTLLVGVVLIIALGGALFLLRVPYVVMSPGPTVNTLGRDNGADIISIQGHAVAKTSGSLNLTTVSVETQDTTVAGALRGWLAHDEVVVPHDSIYPPGQTQQQTDAQDKQDFIESQDAAVAAAACYLKYPRGFGVSSVSDTSPNKGVLKPGDVFESLNGTKVSDDTGLLAVLKTLKPGDSVPALVLRNGIETTLKLTLGAAAAGSTTPRLGIALTSGCLPPFNIALGLSGIGGPSAGLMFALGIVDKLGTDDLTHGKIVAGTGTIDAQGNVGQIGGIQLKMLGAKRDGASVFLAPSSNCPDVRGNVPSGLTVIKVSTMTDAINELDAYAAGKTDLPHC</sequence>
<comment type="similarity">
    <text evidence="1">Belongs to the peptidase S16 family.</text>
</comment>
<feature type="domain" description="Lon proteolytic" evidence="2">
    <location>
        <begin position="155"/>
        <end position="332"/>
    </location>
</feature>
<organism evidence="3 4">
    <name type="scientific">Jatrophihabitans telluris</name>
    <dbReference type="NCBI Taxonomy" id="2038343"/>
    <lineage>
        <taxon>Bacteria</taxon>
        <taxon>Bacillati</taxon>
        <taxon>Actinomycetota</taxon>
        <taxon>Actinomycetes</taxon>
        <taxon>Jatrophihabitantales</taxon>
        <taxon>Jatrophihabitantaceae</taxon>
        <taxon>Jatrophihabitans</taxon>
    </lineage>
</organism>
<comment type="catalytic activity">
    <reaction evidence="1">
        <text>Hydrolysis of proteins in presence of ATP.</text>
        <dbReference type="EC" id="3.4.21.53"/>
    </reaction>
</comment>
<dbReference type="InterPro" id="IPR014721">
    <property type="entry name" value="Ribsml_uS5_D2-typ_fold_subgr"/>
</dbReference>
<dbReference type="EC" id="3.4.21.53" evidence="1"/>
<keyword evidence="4" id="KW-1185">Reference proteome</keyword>
<dbReference type="SUPFAM" id="SSF54211">
    <property type="entry name" value="Ribosomal protein S5 domain 2-like"/>
    <property type="match status" value="1"/>
</dbReference>
<dbReference type="PANTHER" id="PTHR10046">
    <property type="entry name" value="ATP DEPENDENT LON PROTEASE FAMILY MEMBER"/>
    <property type="match status" value="1"/>
</dbReference>
<dbReference type="PROSITE" id="PS51786">
    <property type="entry name" value="LON_PROTEOLYTIC"/>
    <property type="match status" value="1"/>
</dbReference>
<keyword evidence="1" id="KW-0720">Serine protease</keyword>
<evidence type="ECO:0000313" key="4">
    <source>
        <dbReference type="Proteomes" id="UP001056336"/>
    </source>
</evidence>
<feature type="active site" evidence="1">
    <location>
        <position position="284"/>
    </location>
</feature>
<evidence type="ECO:0000256" key="1">
    <source>
        <dbReference type="PROSITE-ProRule" id="PRU01122"/>
    </source>
</evidence>
<evidence type="ECO:0000313" key="3">
    <source>
        <dbReference type="EMBL" id="UQX89735.1"/>
    </source>
</evidence>
<dbReference type="InterPro" id="IPR027065">
    <property type="entry name" value="Lon_Prtase"/>
</dbReference>
<dbReference type="InterPro" id="IPR036034">
    <property type="entry name" value="PDZ_sf"/>
</dbReference>
<reference evidence="3" key="1">
    <citation type="journal article" date="2018" name="Int. J. Syst. Evol. Microbiol.">
        <title>Jatrophihabitans telluris sp. nov., isolated from sediment soil of lava forest wetlands and the emended description of the genus Jatrophihabitans.</title>
        <authorList>
            <person name="Lee K.C."/>
            <person name="Suh M.K."/>
            <person name="Eom M.K."/>
            <person name="Kim K.K."/>
            <person name="Kim J.S."/>
            <person name="Kim D.S."/>
            <person name="Ko S.H."/>
            <person name="Shin Y.K."/>
            <person name="Lee J.S."/>
        </authorList>
    </citation>
    <scope>NUCLEOTIDE SEQUENCE</scope>
    <source>
        <strain evidence="3">N237</strain>
    </source>
</reference>
<dbReference type="Pfam" id="PF05362">
    <property type="entry name" value="Lon_C"/>
    <property type="match status" value="1"/>
</dbReference>
<reference evidence="3" key="2">
    <citation type="submission" date="2022-05" db="EMBL/GenBank/DDBJ databases">
        <authorList>
            <person name="Kim J.-S."/>
            <person name="Lee K."/>
            <person name="Suh M."/>
            <person name="Eom M."/>
            <person name="Kim J.-S."/>
            <person name="Kim D.-S."/>
            <person name="Ko S.-H."/>
            <person name="Shin Y."/>
            <person name="Lee J.-S."/>
        </authorList>
    </citation>
    <scope>NUCLEOTIDE SEQUENCE</scope>
    <source>
        <strain evidence="3">N237</strain>
    </source>
</reference>
<dbReference type="InterPro" id="IPR001478">
    <property type="entry name" value="PDZ"/>
</dbReference>
<keyword evidence="1" id="KW-0645">Protease</keyword>
<accession>A0ABY4R1N9</accession>
<dbReference type="Proteomes" id="UP001056336">
    <property type="component" value="Chromosome"/>
</dbReference>
<name>A0ABY4R1N9_9ACTN</name>
<keyword evidence="1" id="KW-0378">Hydrolase</keyword>
<evidence type="ECO:0000259" key="2">
    <source>
        <dbReference type="PROSITE" id="PS51786"/>
    </source>
</evidence>
<feature type="active site" evidence="1">
    <location>
        <position position="239"/>
    </location>
</feature>
<dbReference type="InterPro" id="IPR020568">
    <property type="entry name" value="Ribosomal_Su5_D2-typ_SF"/>
</dbReference>
<dbReference type="Pfam" id="PF13180">
    <property type="entry name" value="PDZ_2"/>
    <property type="match status" value="1"/>
</dbReference>
<dbReference type="Gene3D" id="3.30.230.10">
    <property type="match status" value="1"/>
</dbReference>
<dbReference type="Gene3D" id="2.30.42.10">
    <property type="match status" value="1"/>
</dbReference>